<dbReference type="EMBL" id="GU071086">
    <property type="protein sequence ID" value="ADB04115.1"/>
    <property type="molecule type" value="Genomic_DNA"/>
</dbReference>
<evidence type="ECO:0000313" key="2">
    <source>
        <dbReference type="Proteomes" id="UP000029780"/>
    </source>
</evidence>
<dbReference type="Proteomes" id="UP000029780">
    <property type="component" value="Segment"/>
</dbReference>
<protein>
    <submittedName>
        <fullName evidence="1">Uncharacterized protein</fullName>
    </submittedName>
</protein>
<proteinExistence type="predicted"/>
<gene>
    <name evidence="1" type="ORF">MAR_ORF348</name>
</gene>
<name>D2XAY8_GBMV</name>
<sequence length="139" mass="16017">MSTNSIQLVAERDGEFWNLSVLQGMKRQKNSVVFIKGHNCPYLGEELGDCSSYERCRVGALDKVSDAFLEQCTTILSKKNKKDMKMLKRTIDMLEGLSKTKIRDETLEYLKRMKKFLKLECSLSIIKAKIRDERDLGIC</sequence>
<dbReference type="KEGG" id="vg:8746585"/>
<reference evidence="1 2" key="1">
    <citation type="journal article" date="2009" name="Proc. Natl. Acad. Sci. U.S.A.">
        <title>Giant Marseillevirus highlights the role of amoebae as a melting pot in emergence of chimeric microorganisms.</title>
        <authorList>
            <person name="Boyer M."/>
            <person name="Yutin N."/>
            <person name="Pagnier I."/>
            <person name="Barrassi L."/>
            <person name="Fournous G."/>
            <person name="Espinosa L."/>
            <person name="Robert C."/>
            <person name="Azza S."/>
            <person name="Sun S."/>
            <person name="Rossmann M.G."/>
            <person name="Suzan-Monti M."/>
            <person name="La Scola B."/>
            <person name="Koonin E.V."/>
            <person name="Raoult D."/>
        </authorList>
    </citation>
    <scope>NUCLEOTIDE SEQUENCE [LARGE SCALE GENOMIC DNA]</scope>
    <source>
        <strain evidence="1 2">T19</strain>
    </source>
</reference>
<organism evidence="1 2">
    <name type="scientific">Marseillevirus marseillevirus</name>
    <name type="common">GBM</name>
    <dbReference type="NCBI Taxonomy" id="694581"/>
    <lineage>
        <taxon>Viruses</taxon>
        <taxon>Varidnaviria</taxon>
        <taxon>Bamfordvirae</taxon>
        <taxon>Nucleocytoviricota</taxon>
        <taxon>Megaviricetes</taxon>
        <taxon>Pimascovirales</taxon>
        <taxon>Pimascovirales incertae sedis</taxon>
        <taxon>Marseilleviridae</taxon>
        <taxon>Marseillevirus</taxon>
        <taxon>Marseillevirus massiliense</taxon>
    </lineage>
</organism>
<dbReference type="RefSeq" id="YP_003407077.1">
    <property type="nucleotide sequence ID" value="NC_013756.1"/>
</dbReference>
<keyword evidence="2" id="KW-1185">Reference proteome</keyword>
<organismHost>
    <name type="scientific">Acanthamoeba</name>
    <dbReference type="NCBI Taxonomy" id="5754"/>
</organismHost>
<accession>D2XAY8</accession>
<dbReference type="GeneID" id="8746585"/>
<evidence type="ECO:0000313" key="1">
    <source>
        <dbReference type="EMBL" id="ADB04115.1"/>
    </source>
</evidence>